<feature type="compositionally biased region" description="Basic and acidic residues" evidence="2">
    <location>
        <begin position="690"/>
        <end position="702"/>
    </location>
</feature>
<feature type="domain" description="DUF7605" evidence="4">
    <location>
        <begin position="979"/>
        <end position="1134"/>
    </location>
</feature>
<organism evidence="5 6">
    <name type="scientific">Rhizoctonia solani 123E</name>
    <dbReference type="NCBI Taxonomy" id="1423351"/>
    <lineage>
        <taxon>Eukaryota</taxon>
        <taxon>Fungi</taxon>
        <taxon>Dikarya</taxon>
        <taxon>Basidiomycota</taxon>
        <taxon>Agaricomycotina</taxon>
        <taxon>Agaricomycetes</taxon>
        <taxon>Cantharellales</taxon>
        <taxon>Ceratobasidiaceae</taxon>
        <taxon>Rhizoctonia</taxon>
    </lineage>
</organism>
<feature type="compositionally biased region" description="Acidic residues" evidence="2">
    <location>
        <begin position="1289"/>
        <end position="1336"/>
    </location>
</feature>
<feature type="region of interest" description="Disordered" evidence="2">
    <location>
        <begin position="646"/>
        <end position="672"/>
    </location>
</feature>
<feature type="region of interest" description="Disordered" evidence="2">
    <location>
        <begin position="690"/>
        <end position="714"/>
    </location>
</feature>
<dbReference type="Proteomes" id="UP000027456">
    <property type="component" value="Unassembled WGS sequence"/>
</dbReference>
<evidence type="ECO:0000259" key="4">
    <source>
        <dbReference type="Pfam" id="PF24564"/>
    </source>
</evidence>
<dbReference type="PANTHER" id="PTHR36681:SF3">
    <property type="entry name" value="NUCLEAR GTPASE, GERMINAL CENTER-ASSOCIATED, TANDEM DUPLICATE 3"/>
    <property type="match status" value="1"/>
</dbReference>
<dbReference type="Pfam" id="PF24564">
    <property type="entry name" value="DUF7605"/>
    <property type="match status" value="1"/>
</dbReference>
<dbReference type="HOGENOM" id="CLU_005249_0_0_1"/>
<sequence length="1345" mass="148871">MPPEDSQSTFVVKAEPREPAPLTLPSSAVYPPQPYPPREHQAPLLSYPHSSPPEVQLPLPSPRPSTQASPVVVKPEPVDGQHIASGPSQSNIASQSSSNVRAPDPPQTTSPIRVKPESETQHEPPSMLETQPQIDVKPEIPIARPHTTYTSAKEINYTPESALATCAQTATAIENYLKELDLGDLRKNIWFRDIESFKNQATPRTMIAVCGATGAGKSSLLNAVLDDNVVPTSGMRACTAVVTEIGYHDKDSISAEVGFLARPEWKSELEILLDDLVEENGKLKRLSDLRTDAGVAWAKIHAVYSQLTAERMITMTPDEIIDSKPEIARILGTTKYIDRPDSEEFSSAIAKYVDSKDQKRGRDKPKKSAGDRPKGNESALWPLIRLVRVWTKAQALSGGAVLVDLPGVADANLARSSIAKEYMKRCDCIWIAAPITRAVDDKTAKDLLGEAFRTQLMSKRVLYYDASFITFIATKTDDLSCTEVIGALGLYDNPELVEIEAKLDVEQAELEDWTIKSKAAAEELREMAAEIKELKPILTEYKDHLKALKAGTPFRPILTAPETPGGGSPKKRKRGSGGRKAKRARIDSDDDFSEAGSMDLDDDDFIDDHNETEEVNTEAEDALVEEVLDQDIIEIDSDSDEVIVLTDSDDLDDQPKVKVTPKATPVPSAQERIKNSIQETEARIRELRQRTEELKDTRKEAESNANSHKKAASKYQKEKNAFCAKKRNEYSKDVLKEDFRQGLKQLDQADEEAKNPETFDPSVELRDYNAIDLPVFTCSSRDYIRIKKQVKGDGGPSCFTNPEDTEVPALQEWCHQLTLSSRERSARNLLHNLTTFLHSIKSYVDKMEGVNVGDRQVLAKLWESTVHMVQIDDSLGLTQAQPNPPPAPPAPPVSPYMRRGYRRNESFQPPADTSLNGTAERAKRILAKARYALPPDGKGISFRLRQNMKTIAANCVEQLENAFREGIEERCLSGAMKARQSAVEISDNFASSMHWQSYRAALRRNGEWKGDLNADLVGPMTREIAASWARVFDSDLFAPTVRAERQEITNLLKEVQASAPPDLSARCEAQSQLALKEAEVLTTNLLRNLKTLMTSEQKDISRCLTPHVQRELSAAYQSASAERGTGSVARQKVIPSFNLGCQSIDISQKLFHNYVEASRGTIFSKGTETLFKKLDQAAELTGVLLELGLSELAEKVEVNMSVLWDIPKASNAEARKRRNLIQHINDMLHQLGLWLAASKANGVANNDAGEPMVDGLTGICRSEGSTQIDTTGHIVPSENYAMGTDVERMDEDEDEDAGAGVDEDEEDEFGEEDEDEFGEEDEDEVGEEDVDGESDGEGGYYGMYY</sequence>
<feature type="region of interest" description="Disordered" evidence="2">
    <location>
        <begin position="1289"/>
        <end position="1345"/>
    </location>
</feature>
<protein>
    <submittedName>
        <fullName evidence="5">GTPase SLIP-GC protein</fullName>
    </submittedName>
</protein>
<keyword evidence="1" id="KW-0175">Coiled coil</keyword>
<dbReference type="SUPFAM" id="SSF52540">
    <property type="entry name" value="P-loop containing nucleoside triphosphate hydrolases"/>
    <property type="match status" value="2"/>
</dbReference>
<dbReference type="EMBL" id="AZST01000073">
    <property type="protein sequence ID" value="KEP53109.1"/>
    <property type="molecule type" value="Genomic_DNA"/>
</dbReference>
<dbReference type="STRING" id="1423351.A0A074S1I3"/>
<feature type="coiled-coil region" evidence="1">
    <location>
        <begin position="496"/>
        <end position="530"/>
    </location>
</feature>
<dbReference type="Pfam" id="PF00350">
    <property type="entry name" value="Dynamin_N"/>
    <property type="match status" value="1"/>
</dbReference>
<evidence type="ECO:0000259" key="3">
    <source>
        <dbReference type="Pfam" id="PF00350"/>
    </source>
</evidence>
<feature type="compositionally biased region" description="Acidic residues" evidence="2">
    <location>
        <begin position="588"/>
        <end position="605"/>
    </location>
</feature>
<dbReference type="Gene3D" id="3.40.50.300">
    <property type="entry name" value="P-loop containing nucleotide triphosphate hydrolases"/>
    <property type="match status" value="1"/>
</dbReference>
<keyword evidence="6" id="KW-1185">Reference proteome</keyword>
<feature type="region of interest" description="Disordered" evidence="2">
    <location>
        <begin position="553"/>
        <end position="605"/>
    </location>
</feature>
<dbReference type="OrthoDB" id="3598281at2759"/>
<feature type="region of interest" description="Disordered" evidence="2">
    <location>
        <begin position="1"/>
        <end position="142"/>
    </location>
</feature>
<gene>
    <name evidence="5" type="ORF">V565_035310</name>
</gene>
<feature type="compositionally biased region" description="Basic residues" evidence="2">
    <location>
        <begin position="569"/>
        <end position="583"/>
    </location>
</feature>
<evidence type="ECO:0000256" key="1">
    <source>
        <dbReference type="SAM" id="Coils"/>
    </source>
</evidence>
<feature type="region of interest" description="Disordered" evidence="2">
    <location>
        <begin position="876"/>
        <end position="898"/>
    </location>
</feature>
<feature type="compositionally biased region" description="Pro residues" evidence="2">
    <location>
        <begin position="882"/>
        <end position="894"/>
    </location>
</feature>
<comment type="caution">
    <text evidence="5">The sequence shown here is derived from an EMBL/GenBank/DDBJ whole genome shotgun (WGS) entry which is preliminary data.</text>
</comment>
<dbReference type="InterPro" id="IPR045063">
    <property type="entry name" value="Dynamin_N"/>
</dbReference>
<evidence type="ECO:0000313" key="5">
    <source>
        <dbReference type="EMBL" id="KEP53109.1"/>
    </source>
</evidence>
<dbReference type="InterPro" id="IPR027417">
    <property type="entry name" value="P-loop_NTPase"/>
</dbReference>
<accession>A0A074S1I3</accession>
<feature type="domain" description="Dynamin N-terminal" evidence="3">
    <location>
        <begin position="207"/>
        <end position="445"/>
    </location>
</feature>
<evidence type="ECO:0000256" key="2">
    <source>
        <dbReference type="SAM" id="MobiDB-lite"/>
    </source>
</evidence>
<feature type="compositionally biased region" description="Low complexity" evidence="2">
    <location>
        <begin position="85"/>
        <end position="99"/>
    </location>
</feature>
<reference evidence="5 6" key="1">
    <citation type="submission" date="2013-12" db="EMBL/GenBank/DDBJ databases">
        <authorList>
            <person name="Cubeta M."/>
            <person name="Pakala S."/>
            <person name="Fedorova N."/>
            <person name="Thomas E."/>
            <person name="Dean R."/>
            <person name="Jabaji S."/>
            <person name="Neate S."/>
            <person name="Toda T."/>
            <person name="Tavantzis S."/>
            <person name="Vilgalys R."/>
            <person name="Bharathan N."/>
            <person name="Pakala S."/>
            <person name="Losada L.S."/>
            <person name="Zafar N."/>
            <person name="Nierman W."/>
        </authorList>
    </citation>
    <scope>NUCLEOTIDE SEQUENCE [LARGE SCALE GENOMIC DNA]</scope>
    <source>
        <strain evidence="5 6">123E</strain>
    </source>
</reference>
<proteinExistence type="predicted"/>
<evidence type="ECO:0000313" key="6">
    <source>
        <dbReference type="Proteomes" id="UP000027456"/>
    </source>
</evidence>
<feature type="region of interest" description="Disordered" evidence="2">
    <location>
        <begin position="354"/>
        <end position="375"/>
    </location>
</feature>
<feature type="compositionally biased region" description="Polar residues" evidence="2">
    <location>
        <begin position="1"/>
        <end position="10"/>
    </location>
</feature>
<dbReference type="InterPro" id="IPR056024">
    <property type="entry name" value="DUF7605"/>
</dbReference>
<name>A0A074S1I3_9AGAM</name>
<dbReference type="PANTHER" id="PTHR36681">
    <property type="entry name" value="NUCLEAR GTPASE, GERMINAL CENTER-ASSOCIATED, TANDEM DUPLICATE 3"/>
    <property type="match status" value="1"/>
</dbReference>